<protein>
    <submittedName>
        <fullName evidence="2">Uncharacterized protein</fullName>
    </submittedName>
</protein>
<feature type="region of interest" description="Disordered" evidence="1">
    <location>
        <begin position="142"/>
        <end position="162"/>
    </location>
</feature>
<keyword evidence="3" id="KW-1185">Reference proteome</keyword>
<name>A0ABN9WL46_9DINO</name>
<gene>
    <name evidence="2" type="ORF">PCOR1329_LOCUS68390</name>
</gene>
<feature type="region of interest" description="Disordered" evidence="1">
    <location>
        <begin position="69"/>
        <end position="94"/>
    </location>
</feature>
<sequence length="176" mass="19510">SHFGLKQGRAGRSPAANRRRSREGLPWAAGARGPRPTGPRTRRTWRPTRRCFAKARRCTCSTARPRGARRSAAVLDPRHGAYRPRSGLSDTGGYPEWPADYYAQSSSSPGVLIEYRWPHFFTARGNLVDSDGDYSEIYPERDVTAAGEPPPGPRPWAGLVPHGSEPELAILTFRWG</sequence>
<evidence type="ECO:0000256" key="1">
    <source>
        <dbReference type="SAM" id="MobiDB-lite"/>
    </source>
</evidence>
<feature type="non-terminal residue" evidence="2">
    <location>
        <position position="176"/>
    </location>
</feature>
<evidence type="ECO:0000313" key="3">
    <source>
        <dbReference type="Proteomes" id="UP001189429"/>
    </source>
</evidence>
<evidence type="ECO:0000313" key="2">
    <source>
        <dbReference type="EMBL" id="CAK0887292.1"/>
    </source>
</evidence>
<reference evidence="2" key="1">
    <citation type="submission" date="2023-10" db="EMBL/GenBank/DDBJ databases">
        <authorList>
            <person name="Chen Y."/>
            <person name="Shah S."/>
            <person name="Dougan E. K."/>
            <person name="Thang M."/>
            <person name="Chan C."/>
        </authorList>
    </citation>
    <scope>NUCLEOTIDE SEQUENCE [LARGE SCALE GENOMIC DNA]</scope>
</reference>
<feature type="non-terminal residue" evidence="2">
    <location>
        <position position="1"/>
    </location>
</feature>
<organism evidence="2 3">
    <name type="scientific">Prorocentrum cordatum</name>
    <dbReference type="NCBI Taxonomy" id="2364126"/>
    <lineage>
        <taxon>Eukaryota</taxon>
        <taxon>Sar</taxon>
        <taxon>Alveolata</taxon>
        <taxon>Dinophyceae</taxon>
        <taxon>Prorocentrales</taxon>
        <taxon>Prorocentraceae</taxon>
        <taxon>Prorocentrum</taxon>
    </lineage>
</organism>
<feature type="compositionally biased region" description="Low complexity" evidence="1">
    <location>
        <begin position="26"/>
        <end position="39"/>
    </location>
</feature>
<proteinExistence type="predicted"/>
<feature type="region of interest" description="Disordered" evidence="1">
    <location>
        <begin position="1"/>
        <end position="48"/>
    </location>
</feature>
<comment type="caution">
    <text evidence="2">The sequence shown here is derived from an EMBL/GenBank/DDBJ whole genome shotgun (WGS) entry which is preliminary data.</text>
</comment>
<dbReference type="Proteomes" id="UP001189429">
    <property type="component" value="Unassembled WGS sequence"/>
</dbReference>
<dbReference type="EMBL" id="CAUYUJ010018921">
    <property type="protein sequence ID" value="CAK0887292.1"/>
    <property type="molecule type" value="Genomic_DNA"/>
</dbReference>
<accession>A0ABN9WL46</accession>